<gene>
    <name evidence="2" type="ORF">RJ641_036942</name>
</gene>
<evidence type="ECO:0000256" key="1">
    <source>
        <dbReference type="SAM" id="MobiDB-lite"/>
    </source>
</evidence>
<dbReference type="AlphaFoldDB" id="A0AAN8VU38"/>
<keyword evidence="3" id="KW-1185">Reference proteome</keyword>
<feature type="compositionally biased region" description="Polar residues" evidence="1">
    <location>
        <begin position="156"/>
        <end position="165"/>
    </location>
</feature>
<proteinExistence type="predicted"/>
<comment type="caution">
    <text evidence="2">The sequence shown here is derived from an EMBL/GenBank/DDBJ whole genome shotgun (WGS) entry which is preliminary data.</text>
</comment>
<accession>A0AAN8VU38</accession>
<organism evidence="2 3">
    <name type="scientific">Dillenia turbinata</name>
    <dbReference type="NCBI Taxonomy" id="194707"/>
    <lineage>
        <taxon>Eukaryota</taxon>
        <taxon>Viridiplantae</taxon>
        <taxon>Streptophyta</taxon>
        <taxon>Embryophyta</taxon>
        <taxon>Tracheophyta</taxon>
        <taxon>Spermatophyta</taxon>
        <taxon>Magnoliopsida</taxon>
        <taxon>eudicotyledons</taxon>
        <taxon>Gunneridae</taxon>
        <taxon>Pentapetalae</taxon>
        <taxon>Dilleniales</taxon>
        <taxon>Dilleniaceae</taxon>
        <taxon>Dillenia</taxon>
    </lineage>
</organism>
<sequence>MEAANRIWLTLRQRKKVAVETDQCEGDIWQLNLFMIQKDYVQLRFGRKRRLFPLGQLLLLVFSEMLIIEDIVFLIYQNSTTHVSTALLEEREKRKPRFVKTIVGKRGRMSRYTNLKEVIYEEENAFLINIFPEQVFPRMDAEVTSSGDERREISADANSEPKSGK</sequence>
<protein>
    <submittedName>
        <fullName evidence="2">Uncharacterized protein</fullName>
    </submittedName>
</protein>
<dbReference type="EMBL" id="JBAMMX010000009">
    <property type="protein sequence ID" value="KAK6934048.1"/>
    <property type="molecule type" value="Genomic_DNA"/>
</dbReference>
<dbReference type="Proteomes" id="UP001370490">
    <property type="component" value="Unassembled WGS sequence"/>
</dbReference>
<reference evidence="2 3" key="1">
    <citation type="submission" date="2023-12" db="EMBL/GenBank/DDBJ databases">
        <title>A high-quality genome assembly for Dillenia turbinata (Dilleniales).</title>
        <authorList>
            <person name="Chanderbali A."/>
        </authorList>
    </citation>
    <scope>NUCLEOTIDE SEQUENCE [LARGE SCALE GENOMIC DNA]</scope>
    <source>
        <strain evidence="2">LSX21</strain>
        <tissue evidence="2">Leaf</tissue>
    </source>
</reference>
<name>A0AAN8VU38_9MAGN</name>
<evidence type="ECO:0000313" key="2">
    <source>
        <dbReference type="EMBL" id="KAK6934048.1"/>
    </source>
</evidence>
<evidence type="ECO:0000313" key="3">
    <source>
        <dbReference type="Proteomes" id="UP001370490"/>
    </source>
</evidence>
<feature type="region of interest" description="Disordered" evidence="1">
    <location>
        <begin position="142"/>
        <end position="165"/>
    </location>
</feature>